<protein>
    <submittedName>
        <fullName evidence="1">Uncharacterized protein</fullName>
    </submittedName>
</protein>
<evidence type="ECO:0000313" key="2">
    <source>
        <dbReference type="Proteomes" id="UP000239872"/>
    </source>
</evidence>
<dbReference type="Proteomes" id="UP000239872">
    <property type="component" value="Unassembled WGS sequence"/>
</dbReference>
<gene>
    <name evidence="1" type="ORF">CJD36_022610</name>
</gene>
<comment type="caution">
    <text evidence="1">The sequence shown here is derived from an EMBL/GenBank/DDBJ whole genome shotgun (WGS) entry which is preliminary data.</text>
</comment>
<name>A0A2S7SQ56_9BACT</name>
<evidence type="ECO:0000313" key="1">
    <source>
        <dbReference type="EMBL" id="PQJ08757.1"/>
    </source>
</evidence>
<sequence>MKTILKLMCLLLYCNGTLGQNSIKDQVDSIRYLKGDAAFDCNSVIWRIIAKKKEAVPFLIGLIADSTPIPVRYKCKRTNMKVGDMAFYVLDHIISVPEYTVTGEQFDLIIDGCDVGMYEYIDGNRLLFQQLVQEWHMQYKNKLVWQKGARLKSTGCAAIDKITGCYIMVHEVPKPVAEKKTPKQKKK</sequence>
<reference evidence="1 2" key="1">
    <citation type="submission" date="2018-01" db="EMBL/GenBank/DDBJ databases">
        <title>A novel member of the phylum Bacteroidetes isolated from glacier ice.</title>
        <authorList>
            <person name="Liu Q."/>
            <person name="Xin Y.-H."/>
        </authorList>
    </citation>
    <scope>NUCLEOTIDE SEQUENCE [LARGE SCALE GENOMIC DNA]</scope>
    <source>
        <strain evidence="1 2">RB1R16</strain>
    </source>
</reference>
<keyword evidence="2" id="KW-1185">Reference proteome</keyword>
<proteinExistence type="predicted"/>
<dbReference type="RefSeq" id="WP_105041487.1">
    <property type="nucleotide sequence ID" value="NZ_PPSL01000014.1"/>
</dbReference>
<dbReference type="OrthoDB" id="1449867at2"/>
<accession>A0A2S7SQ56</accession>
<dbReference type="EMBL" id="PPSL01000014">
    <property type="protein sequence ID" value="PQJ08757.1"/>
    <property type="molecule type" value="Genomic_DNA"/>
</dbReference>
<organism evidence="1 2">
    <name type="scientific">Flavipsychrobacter stenotrophus</name>
    <dbReference type="NCBI Taxonomy" id="2077091"/>
    <lineage>
        <taxon>Bacteria</taxon>
        <taxon>Pseudomonadati</taxon>
        <taxon>Bacteroidota</taxon>
        <taxon>Chitinophagia</taxon>
        <taxon>Chitinophagales</taxon>
        <taxon>Chitinophagaceae</taxon>
        <taxon>Flavipsychrobacter</taxon>
    </lineage>
</organism>
<dbReference type="AlphaFoldDB" id="A0A2S7SQ56"/>